<evidence type="ECO:0000256" key="1">
    <source>
        <dbReference type="ARBA" id="ARBA00004370"/>
    </source>
</evidence>
<evidence type="ECO:0000256" key="4">
    <source>
        <dbReference type="SAM" id="Phobius"/>
    </source>
</evidence>
<dbReference type="PANTHER" id="PTHR34220:SF7">
    <property type="entry name" value="SENSOR HISTIDINE KINASE YPDA"/>
    <property type="match status" value="1"/>
</dbReference>
<sequence length="589" mass="68523">MKGILKKISSRLDDYKLKKKLKILYIYSVLLPIIITDSVIVYIFIASENASMQKGMENIASAVKYNFFYDIEEAAGTTKKIYMNKYVNQFMDKQFESGLDYYLSYQAFMKDSLFESSIGTTASSITMYADNSTIVSGGEFKQLSTVKDQDWYRYLKGSSRDGVLYIYYDESRIPTVDSKRKISFIRKLNFYKRDGCEKLVKMDIDYSTMVRSFVKMNYEAPVYVCWNDKIILSNQGNYGQWKDFETFDLQKKTGYKTTFASYGAELTIYVLKPETEIMRQMLNNIPLLILLVFINILLPLGFMIAINQSFTERLKELSEAFKRIDDEKLMKIDNVRGEDEIGIVMRNYNRMVSTINDLIQTVYIDRLREQEMDIERQNAELLALHSQINPHFLFNALESIRMHSLLKNEEETACMVERLAVMERQNFDWGTDFITVGDEISFVEAYLQLQKYRFGDRLSYRLDIMEDCLDYRIPKLTIVTFAENACIHGIESKTADGWIFVRVYLEDDMFYIEIEDTGEGMEETLLEELKNKMDHASIDKLKDKKGVGILNACLRLKMATDNQVCFDLESEAGISTMVTIKIPVLNILK</sequence>
<dbReference type="PROSITE" id="PS50885">
    <property type="entry name" value="HAMP"/>
    <property type="match status" value="1"/>
</dbReference>
<dbReference type="InterPro" id="IPR036890">
    <property type="entry name" value="HATPase_C_sf"/>
</dbReference>
<proteinExistence type="predicted"/>
<organism evidence="7 8">
    <name type="scientific">Lacrimispora amygdalina</name>
    <dbReference type="NCBI Taxonomy" id="253257"/>
    <lineage>
        <taxon>Bacteria</taxon>
        <taxon>Bacillati</taxon>
        <taxon>Bacillota</taxon>
        <taxon>Clostridia</taxon>
        <taxon>Lachnospirales</taxon>
        <taxon>Lachnospiraceae</taxon>
        <taxon>Lacrimispora</taxon>
    </lineage>
</organism>
<keyword evidence="2" id="KW-0597">Phosphoprotein</keyword>
<evidence type="ECO:0000313" key="9">
    <source>
        <dbReference type="Proteomes" id="UP001419084"/>
    </source>
</evidence>
<dbReference type="Gene3D" id="6.10.340.10">
    <property type="match status" value="1"/>
</dbReference>
<reference evidence="6 9" key="2">
    <citation type="journal article" date="2024" name="Int. J. Syst. Evol. Microbiol.">
        <title>Lacrimispora brassicae sp. nov. isolated from fermented cabbage, and proposal of Clostridium indicum Gundawar et al. 2019 and Clostridium methoxybenzovorans Mechichi et al. 1999 as heterotypic synonyms of Lacrimispora amygdalina (Parshina et al. 2003) Haas and Blanchard 2020 and Lacrimispora indolis (McClung and McCoy 1957) Haas and Blanchard 2020, respectively.</title>
        <authorList>
            <person name="Kobayashi H."/>
            <person name="Tanizawa Y."/>
            <person name="Sakamoto M."/>
            <person name="Ohkuma M."/>
            <person name="Tohno M."/>
        </authorList>
    </citation>
    <scope>NUCLEOTIDE SEQUENCE [LARGE SCALE GENOMIC DNA]</scope>
    <source>
        <strain evidence="6 9">DSM 12857</strain>
    </source>
</reference>
<keyword evidence="4" id="KW-0812">Transmembrane</keyword>
<evidence type="ECO:0000313" key="6">
    <source>
        <dbReference type="EMBL" id="GLB32163.1"/>
    </source>
</evidence>
<dbReference type="EMBL" id="BRPJ01000087">
    <property type="protein sequence ID" value="GLB32163.1"/>
    <property type="molecule type" value="Genomic_DNA"/>
</dbReference>
<dbReference type="GO" id="GO:0016020">
    <property type="term" value="C:membrane"/>
    <property type="evidence" value="ECO:0007669"/>
    <property type="project" value="UniProtKB-SubCell"/>
</dbReference>
<comment type="subcellular location">
    <subcellularLocation>
        <location evidence="1">Membrane</location>
    </subcellularLocation>
</comment>
<gene>
    <name evidence="7" type="ORF">DS742_25535</name>
    <name evidence="6" type="ORF">LAD12857_40860</name>
</gene>
<evidence type="ECO:0000259" key="5">
    <source>
        <dbReference type="PROSITE" id="PS50885"/>
    </source>
</evidence>
<keyword evidence="4" id="KW-0472">Membrane</keyword>
<keyword evidence="4" id="KW-1133">Transmembrane helix</keyword>
<feature type="transmembrane region" description="Helical" evidence="4">
    <location>
        <begin position="21"/>
        <end position="45"/>
    </location>
</feature>
<feature type="domain" description="HAMP" evidence="5">
    <location>
        <begin position="308"/>
        <end position="360"/>
    </location>
</feature>
<dbReference type="InterPro" id="IPR050640">
    <property type="entry name" value="Bact_2-comp_sensor_kinase"/>
</dbReference>
<dbReference type="SUPFAM" id="SSF55874">
    <property type="entry name" value="ATPase domain of HSP90 chaperone/DNA topoisomerase II/histidine kinase"/>
    <property type="match status" value="1"/>
</dbReference>
<name>A0A3E2N503_9FIRM</name>
<dbReference type="OrthoDB" id="9809348at2"/>
<dbReference type="Proteomes" id="UP000260680">
    <property type="component" value="Unassembled WGS sequence"/>
</dbReference>
<accession>A0A3E2N503</accession>
<keyword evidence="3" id="KW-0808">Transferase</keyword>
<dbReference type="InterPro" id="IPR003660">
    <property type="entry name" value="HAMP_dom"/>
</dbReference>
<dbReference type="Gene3D" id="3.30.565.10">
    <property type="entry name" value="Histidine kinase-like ATPase, C-terminal domain"/>
    <property type="match status" value="1"/>
</dbReference>
<dbReference type="AlphaFoldDB" id="A0A3E2N503"/>
<reference evidence="7 8" key="1">
    <citation type="submission" date="2018-07" db="EMBL/GenBank/DDBJ databases">
        <title>New species, Clostridium PI-S10-A1B.</title>
        <authorList>
            <person name="Krishna G."/>
            <person name="Summeta K."/>
            <person name="Shikha S."/>
            <person name="Prabhu P.B."/>
            <person name="Suresh K."/>
        </authorList>
    </citation>
    <scope>NUCLEOTIDE SEQUENCE [LARGE SCALE GENOMIC DNA]</scope>
    <source>
        <strain evidence="7 8">PI-S10-A1B</strain>
    </source>
</reference>
<feature type="transmembrane region" description="Helical" evidence="4">
    <location>
        <begin position="285"/>
        <end position="306"/>
    </location>
</feature>
<dbReference type="InterPro" id="IPR010559">
    <property type="entry name" value="Sig_transdc_His_kin_internal"/>
</dbReference>
<dbReference type="EMBL" id="QOHO01000106">
    <property type="protein sequence ID" value="RFZ76077.1"/>
    <property type="molecule type" value="Genomic_DNA"/>
</dbReference>
<evidence type="ECO:0000313" key="7">
    <source>
        <dbReference type="EMBL" id="RFZ76077.1"/>
    </source>
</evidence>
<dbReference type="Proteomes" id="UP001419084">
    <property type="component" value="Unassembled WGS sequence"/>
</dbReference>
<comment type="caution">
    <text evidence="7">The sequence shown here is derived from an EMBL/GenBank/DDBJ whole genome shotgun (WGS) entry which is preliminary data.</text>
</comment>
<dbReference type="SMART" id="SM00304">
    <property type="entry name" value="HAMP"/>
    <property type="match status" value="1"/>
</dbReference>
<dbReference type="RefSeq" id="WP_117419752.1">
    <property type="nucleotide sequence ID" value="NZ_BRPJ01000087.1"/>
</dbReference>
<keyword evidence="9" id="KW-1185">Reference proteome</keyword>
<dbReference type="PANTHER" id="PTHR34220">
    <property type="entry name" value="SENSOR HISTIDINE KINASE YPDA"/>
    <property type="match status" value="1"/>
</dbReference>
<dbReference type="CDD" id="cd06225">
    <property type="entry name" value="HAMP"/>
    <property type="match status" value="1"/>
</dbReference>
<evidence type="ECO:0000256" key="3">
    <source>
        <dbReference type="ARBA" id="ARBA00022679"/>
    </source>
</evidence>
<dbReference type="Pfam" id="PF06580">
    <property type="entry name" value="His_kinase"/>
    <property type="match status" value="1"/>
</dbReference>
<evidence type="ECO:0000256" key="2">
    <source>
        <dbReference type="ARBA" id="ARBA00022553"/>
    </source>
</evidence>
<dbReference type="GO" id="GO:0000155">
    <property type="term" value="F:phosphorelay sensor kinase activity"/>
    <property type="evidence" value="ECO:0007669"/>
    <property type="project" value="InterPro"/>
</dbReference>
<protein>
    <submittedName>
        <fullName evidence="7">HAMP domain-containing protein</fullName>
    </submittedName>
</protein>
<evidence type="ECO:0000313" key="8">
    <source>
        <dbReference type="Proteomes" id="UP000260680"/>
    </source>
</evidence>